<evidence type="ECO:0000256" key="1">
    <source>
        <dbReference type="ARBA" id="ARBA00022490"/>
    </source>
</evidence>
<accession>A0ABN3XYJ2</accession>
<keyword evidence="3" id="KW-1185">Reference proteome</keyword>
<dbReference type="InterPro" id="IPR038136">
    <property type="entry name" value="CofD-like_dom_sf"/>
</dbReference>
<dbReference type="PANTHER" id="PTHR30135">
    <property type="entry name" value="UNCHARACTERIZED PROTEIN YVCK-RELATED"/>
    <property type="match status" value="1"/>
</dbReference>
<dbReference type="EMBL" id="BAAAWD010000006">
    <property type="protein sequence ID" value="GAA3002393.1"/>
    <property type="molecule type" value="Genomic_DNA"/>
</dbReference>
<sequence>MSTRPRPLSSVTMFSGGRGGASIARRLLDIPGLDLSLVINGYDNGMSTGALRRYLPGMLGPSDFRKNCLLHLDRGDPRQAALMSVLEHRLPAGTTPERLEGLIDEIASPGRHAGRPPSGPVPGMPSGPVPGTAFDALRPQAREEITRDLRLFARRLGAEPYGIDLGDCALGNLVFAGAYLRTGEDFNAAVRSCARTFGSPVRLLNVTGGENAFLAALKRNGRLLADEADIVAPQDDEPITDLFLLRWPIGPHYRVDLEALPAARVREVLARHRADLTPNPEALDAIRDTDLLVYGPGTPHSSLLPSYLTPGVADAIAASRAVAKVFVVNARDDHDIQGLTATDLVDLTLSYLGDPRNERRTVTHVLCPRPATAPDGLPSVPPVPRSVIDCGEWAGARWVTADLEDPGRPGVHGGRSTVDALTAICGEAALAGAE</sequence>
<dbReference type="InterPro" id="IPR010119">
    <property type="entry name" value="Gluconeogen_factor"/>
</dbReference>
<protein>
    <recommendedName>
        <fullName evidence="4">Gluconeogenesis factor</fullName>
    </recommendedName>
</protein>
<name>A0ABN3XYJ2_9ACTN</name>
<keyword evidence="1" id="KW-0963">Cytoplasm</keyword>
<dbReference type="RefSeq" id="WP_344892813.1">
    <property type="nucleotide sequence ID" value="NZ_BAAAWD010000006.1"/>
</dbReference>
<evidence type="ECO:0000313" key="3">
    <source>
        <dbReference type="Proteomes" id="UP001499930"/>
    </source>
</evidence>
<evidence type="ECO:0008006" key="4">
    <source>
        <dbReference type="Google" id="ProtNLM"/>
    </source>
</evidence>
<dbReference type="Proteomes" id="UP001499930">
    <property type="component" value="Unassembled WGS sequence"/>
</dbReference>
<dbReference type="SUPFAM" id="SSF142338">
    <property type="entry name" value="CofD-like"/>
    <property type="match status" value="1"/>
</dbReference>
<comment type="caution">
    <text evidence="2">The sequence shown here is derived from an EMBL/GenBank/DDBJ whole genome shotgun (WGS) entry which is preliminary data.</text>
</comment>
<proteinExistence type="predicted"/>
<reference evidence="3" key="1">
    <citation type="journal article" date="2019" name="Int. J. Syst. Evol. Microbiol.">
        <title>The Global Catalogue of Microorganisms (GCM) 10K type strain sequencing project: providing services to taxonomists for standard genome sequencing and annotation.</title>
        <authorList>
            <consortium name="The Broad Institute Genomics Platform"/>
            <consortium name="The Broad Institute Genome Sequencing Center for Infectious Disease"/>
            <person name="Wu L."/>
            <person name="Ma J."/>
        </authorList>
    </citation>
    <scope>NUCLEOTIDE SEQUENCE [LARGE SCALE GENOMIC DNA]</scope>
    <source>
        <strain evidence="3">JCM 3106</strain>
    </source>
</reference>
<organism evidence="2 3">
    <name type="scientific">Streptosporangium longisporum</name>
    <dbReference type="NCBI Taxonomy" id="46187"/>
    <lineage>
        <taxon>Bacteria</taxon>
        <taxon>Bacillati</taxon>
        <taxon>Actinomycetota</taxon>
        <taxon>Actinomycetes</taxon>
        <taxon>Streptosporangiales</taxon>
        <taxon>Streptosporangiaceae</taxon>
        <taxon>Streptosporangium</taxon>
    </lineage>
</organism>
<dbReference type="InterPro" id="IPR002882">
    <property type="entry name" value="CofD"/>
</dbReference>
<dbReference type="PANTHER" id="PTHR30135:SF3">
    <property type="entry name" value="GLUCONEOGENESIS FACTOR-RELATED"/>
    <property type="match status" value="1"/>
</dbReference>
<evidence type="ECO:0000313" key="2">
    <source>
        <dbReference type="EMBL" id="GAA3002393.1"/>
    </source>
</evidence>
<dbReference type="Pfam" id="PF01933">
    <property type="entry name" value="CofD"/>
    <property type="match status" value="1"/>
</dbReference>
<gene>
    <name evidence="2" type="ORF">GCM10017559_24570</name>
</gene>
<dbReference type="Gene3D" id="3.40.50.10680">
    <property type="entry name" value="CofD-like domains"/>
    <property type="match status" value="1"/>
</dbReference>